<feature type="compositionally biased region" description="Low complexity" evidence="1">
    <location>
        <begin position="522"/>
        <end position="541"/>
    </location>
</feature>
<reference evidence="2 3" key="1">
    <citation type="journal article" date="2010" name="Nature">
        <title>The Ectocarpus genome and the independent evolution of multicellularity in brown algae.</title>
        <authorList>
            <person name="Cock J.M."/>
            <person name="Sterck L."/>
            <person name="Rouze P."/>
            <person name="Scornet D."/>
            <person name="Allen A.E."/>
            <person name="Amoutzias G."/>
            <person name="Anthouard V."/>
            <person name="Artiguenave F."/>
            <person name="Aury J.M."/>
            <person name="Badger J.H."/>
            <person name="Beszteri B."/>
            <person name="Billiau K."/>
            <person name="Bonnet E."/>
            <person name="Bothwell J.H."/>
            <person name="Bowler C."/>
            <person name="Boyen C."/>
            <person name="Brownlee C."/>
            <person name="Carrano C.J."/>
            <person name="Charrier B."/>
            <person name="Cho G.Y."/>
            <person name="Coelho S.M."/>
            <person name="Collen J."/>
            <person name="Corre E."/>
            <person name="Da Silva C."/>
            <person name="Delage L."/>
            <person name="Delaroque N."/>
            <person name="Dittami S.M."/>
            <person name="Doulbeau S."/>
            <person name="Elias M."/>
            <person name="Farnham G."/>
            <person name="Gachon C.M."/>
            <person name="Gschloessl B."/>
            <person name="Heesch S."/>
            <person name="Jabbari K."/>
            <person name="Jubin C."/>
            <person name="Kawai H."/>
            <person name="Kimura K."/>
            <person name="Kloareg B."/>
            <person name="Kupper F.C."/>
            <person name="Lang D."/>
            <person name="Le Bail A."/>
            <person name="Leblanc C."/>
            <person name="Lerouge P."/>
            <person name="Lohr M."/>
            <person name="Lopez P.J."/>
            <person name="Martens C."/>
            <person name="Maumus F."/>
            <person name="Michel G."/>
            <person name="Miranda-Saavedra D."/>
            <person name="Morales J."/>
            <person name="Moreau H."/>
            <person name="Motomura T."/>
            <person name="Nagasato C."/>
            <person name="Napoli C.A."/>
            <person name="Nelson D.R."/>
            <person name="Nyvall-Collen P."/>
            <person name="Peters A.F."/>
            <person name="Pommier C."/>
            <person name="Potin P."/>
            <person name="Poulain J."/>
            <person name="Quesneville H."/>
            <person name="Read B."/>
            <person name="Rensing S.A."/>
            <person name="Ritter A."/>
            <person name="Rousvoal S."/>
            <person name="Samanta M."/>
            <person name="Samson G."/>
            <person name="Schroeder D.C."/>
            <person name="Segurens B."/>
            <person name="Strittmatter M."/>
            <person name="Tonon T."/>
            <person name="Tregear J.W."/>
            <person name="Valentin K."/>
            <person name="von Dassow P."/>
            <person name="Yamagishi T."/>
            <person name="Van de Peer Y."/>
            <person name="Wincker P."/>
        </authorList>
    </citation>
    <scope>NUCLEOTIDE SEQUENCE [LARGE SCALE GENOMIC DNA]</scope>
    <source>
        <strain evidence="3">Ec32 / CCAP1310/4</strain>
    </source>
</reference>
<dbReference type="AlphaFoldDB" id="D8LNI0"/>
<feature type="compositionally biased region" description="Low complexity" evidence="1">
    <location>
        <begin position="27"/>
        <end position="36"/>
    </location>
</feature>
<dbReference type="InParanoid" id="D8LNI0"/>
<feature type="region of interest" description="Disordered" evidence="1">
    <location>
        <begin position="27"/>
        <end position="98"/>
    </location>
</feature>
<dbReference type="EMBL" id="FN649750">
    <property type="protein sequence ID" value="CBN79855.1"/>
    <property type="molecule type" value="Genomic_DNA"/>
</dbReference>
<proteinExistence type="predicted"/>
<feature type="compositionally biased region" description="Low complexity" evidence="1">
    <location>
        <begin position="257"/>
        <end position="271"/>
    </location>
</feature>
<feature type="compositionally biased region" description="Polar residues" evidence="1">
    <location>
        <begin position="199"/>
        <end position="217"/>
    </location>
</feature>
<sequence length="587" mass="57738">MPRTPVRGAAAVAAAAIAATAARPAAAPAAAAPAAGAKKKTPAPKAKKSKPVARHFTPLVAGAGGGSGWATKEDARGSKKGKAGKLQAGSTQAPTAAAGSAVDLGAVAGGSGGTSGVGGGPAAVAAAAATDSAPGAATVAAVEDGGVGGGGGRPEKRPLSEADAAVSPPPADSGTEAPSPKKKQKVHEAGNSEPGDAPTTAQAAATLGSPESDSANSSKRKISAATGRGQDEAMDVESAVTERDEKNPGEAQDGESTAAAAPAGCDTAGNASPKKKARAAEASSPVSSSPQPPAAAAVAAVVSSSNTGVGKSPAPRSQEPGRGVAPTEGEGARTNGGKEAATAAAVEAGQAAAVVATEASAPPQPQEELPTYVRIGGVMQVRCKICKTRLGRAGCTTGSCLDCCFKSALPCGAHAKQLQRKRLEEELLSAGPSQSQIREKQRNIKDIFKEESFHAIGDTATVWCFLDFLCAKSNQAAFTSLSRTQRATAGRDAPRSRRASGGGPAARRRRGGDDASPPAPPTSSANVDGSAAAAAGDPESAVDGKARRRPRVRPAVARWQRKNAEMLTALREGEGGGSSSLAVATSA</sequence>
<dbReference type="EMBL" id="FN648642">
    <property type="protein sequence ID" value="CBN79855.1"/>
    <property type="molecule type" value="Genomic_DNA"/>
</dbReference>
<feature type="compositionally biased region" description="Basic residues" evidence="1">
    <location>
        <begin position="37"/>
        <end position="53"/>
    </location>
</feature>
<keyword evidence="3" id="KW-1185">Reference proteome</keyword>
<accession>D8LNI0</accession>
<evidence type="ECO:0000313" key="3">
    <source>
        <dbReference type="Proteomes" id="UP000002630"/>
    </source>
</evidence>
<dbReference type="Proteomes" id="UP000002630">
    <property type="component" value="Linkage Group LG25"/>
</dbReference>
<dbReference type="OrthoDB" id="10617084at2759"/>
<evidence type="ECO:0000256" key="1">
    <source>
        <dbReference type="SAM" id="MobiDB-lite"/>
    </source>
</evidence>
<evidence type="ECO:0000313" key="2">
    <source>
        <dbReference type="EMBL" id="CBN79855.1"/>
    </source>
</evidence>
<feature type="compositionally biased region" description="Low complexity" evidence="1">
    <location>
        <begin position="280"/>
        <end position="305"/>
    </location>
</feature>
<name>D8LNI0_ECTSI</name>
<feature type="region of interest" description="Disordered" evidence="1">
    <location>
        <begin position="143"/>
        <end position="340"/>
    </location>
</feature>
<protein>
    <submittedName>
        <fullName evidence="2">Uncharacterized protein</fullName>
    </submittedName>
</protein>
<organism evidence="2 3">
    <name type="scientific">Ectocarpus siliculosus</name>
    <name type="common">Brown alga</name>
    <name type="synonym">Conferva siliculosa</name>
    <dbReference type="NCBI Taxonomy" id="2880"/>
    <lineage>
        <taxon>Eukaryota</taxon>
        <taxon>Sar</taxon>
        <taxon>Stramenopiles</taxon>
        <taxon>Ochrophyta</taxon>
        <taxon>PX clade</taxon>
        <taxon>Phaeophyceae</taxon>
        <taxon>Ectocarpales</taxon>
        <taxon>Ectocarpaceae</taxon>
        <taxon>Ectocarpus</taxon>
    </lineage>
</organism>
<feature type="region of interest" description="Disordered" evidence="1">
    <location>
        <begin position="482"/>
        <end position="559"/>
    </location>
</feature>
<gene>
    <name evidence="2" type="ORF">Esi_0440_0003</name>
</gene>